<protein>
    <recommendedName>
        <fullName evidence="3">Lipocalin-2 1</fullName>
    </recommendedName>
</protein>
<organism evidence="2">
    <name type="scientific">Amblyomma parvum</name>
    <name type="common">South American tick</name>
    <dbReference type="NCBI Taxonomy" id="251391"/>
    <lineage>
        <taxon>Eukaryota</taxon>
        <taxon>Metazoa</taxon>
        <taxon>Ecdysozoa</taxon>
        <taxon>Arthropoda</taxon>
        <taxon>Chelicerata</taxon>
        <taxon>Arachnida</taxon>
        <taxon>Acari</taxon>
        <taxon>Parasitiformes</taxon>
        <taxon>Ixodida</taxon>
        <taxon>Ixodoidea</taxon>
        <taxon>Ixodidae</taxon>
        <taxon>Amblyomminae</taxon>
        <taxon>Amblyomma</taxon>
    </lineage>
</organism>
<name>A0A023G2E2_AMBPA</name>
<dbReference type="GO" id="GO:0043176">
    <property type="term" value="F:amine binding"/>
    <property type="evidence" value="ECO:0007669"/>
    <property type="project" value="InterPro"/>
</dbReference>
<sequence length="179" mass="20457">MYFVLALAFLVPSVRAISEESKNDDIPTLGEVIDFFNTTEKIWVYTSSEGPERQCLSIKKISGEDNAMKYRFAQEYLDNTGTHTQTLTVRLTAKSSGKPPGMTVTSGRKTTRYTPKKFNVNEQCGIFSFNRPGKKEKQCEMYVWHNTVMRTTPEVCFKEVDVVCEGLKKYQLYSSSCPW</sequence>
<proteinExistence type="evidence at transcript level"/>
<dbReference type="SUPFAM" id="SSF50814">
    <property type="entry name" value="Lipocalins"/>
    <property type="match status" value="1"/>
</dbReference>
<feature type="chain" id="PRO_5001516108" description="Lipocalin-2 1" evidence="1">
    <location>
        <begin position="17"/>
        <end position="179"/>
    </location>
</feature>
<reference evidence="2" key="1">
    <citation type="submission" date="2014-03" db="EMBL/GenBank/DDBJ databases">
        <title>The sialotranscriptome of Amblyomma triste, Amblyomma parvum and Amblyomma cajennense ticks, uncovered by 454-based RNA-seq.</title>
        <authorList>
            <person name="Garcia G.R."/>
            <person name="Gardinassi L.G."/>
            <person name="Ribeiro J.M."/>
            <person name="Anatrielo E."/>
            <person name="Ferreira B.R."/>
            <person name="Moreira H.N."/>
            <person name="Mafra C."/>
            <person name="Olegario M.M."/>
            <person name="Szabo P.J."/>
            <person name="Miranda-Santos I.K."/>
            <person name="Maruyama S.R."/>
        </authorList>
    </citation>
    <scope>NUCLEOTIDE SEQUENCE</scope>
    <source>
        <strain evidence="2">Araguapaz</strain>
        <tissue evidence="2">Salivary glands</tissue>
    </source>
</reference>
<dbReference type="Gene3D" id="2.40.128.20">
    <property type="match status" value="1"/>
</dbReference>
<dbReference type="InterPro" id="IPR012674">
    <property type="entry name" value="Calycin"/>
</dbReference>
<dbReference type="Pfam" id="PF02098">
    <property type="entry name" value="His_binding"/>
    <property type="match status" value="1"/>
</dbReference>
<dbReference type="GO" id="GO:0030682">
    <property type="term" value="P:symbiont-mediated perturbation of host defenses"/>
    <property type="evidence" value="ECO:0007669"/>
    <property type="project" value="InterPro"/>
</dbReference>
<dbReference type="AlphaFoldDB" id="A0A023G2E2"/>
<dbReference type="InterPro" id="IPR002970">
    <property type="entry name" value="Tick_his-bd"/>
</dbReference>
<keyword evidence="1" id="KW-0732">Signal</keyword>
<dbReference type="EMBL" id="GBBL01000260">
    <property type="protein sequence ID" value="JAC27060.1"/>
    <property type="molecule type" value="mRNA"/>
</dbReference>
<feature type="signal peptide" evidence="1">
    <location>
        <begin position="1"/>
        <end position="16"/>
    </location>
</feature>
<evidence type="ECO:0000313" key="2">
    <source>
        <dbReference type="EMBL" id="JAC27060.1"/>
    </source>
</evidence>
<evidence type="ECO:0000256" key="1">
    <source>
        <dbReference type="SAM" id="SignalP"/>
    </source>
</evidence>
<accession>A0A023G2E2</accession>
<evidence type="ECO:0008006" key="3">
    <source>
        <dbReference type="Google" id="ProtNLM"/>
    </source>
</evidence>